<proteinExistence type="predicted"/>
<feature type="transmembrane region" description="Helical" evidence="1">
    <location>
        <begin position="36"/>
        <end position="54"/>
    </location>
</feature>
<keyword evidence="3" id="KW-1185">Reference proteome</keyword>
<keyword evidence="1" id="KW-0812">Transmembrane</keyword>
<accession>A0ABY9TAE9</accession>
<dbReference type="EMBL" id="CP134050">
    <property type="protein sequence ID" value="WNC16893.1"/>
    <property type="molecule type" value="Genomic_DNA"/>
</dbReference>
<organism evidence="2 3">
    <name type="scientific">Brevibacillus brevis</name>
    <name type="common">Bacillus brevis</name>
    <dbReference type="NCBI Taxonomy" id="1393"/>
    <lineage>
        <taxon>Bacteria</taxon>
        <taxon>Bacillati</taxon>
        <taxon>Bacillota</taxon>
        <taxon>Bacilli</taxon>
        <taxon>Bacillales</taxon>
        <taxon>Paenibacillaceae</taxon>
        <taxon>Brevibacillus</taxon>
    </lineage>
</organism>
<gene>
    <name evidence="2" type="ORF">RGB73_11420</name>
</gene>
<evidence type="ECO:0000313" key="3">
    <source>
        <dbReference type="Proteomes" id="UP001256827"/>
    </source>
</evidence>
<sequence>MTNVESKWKVLIGILLAAIFLGGETAAQIMGYKTYSVGYILGALSFLGAIVMGARRK</sequence>
<keyword evidence="1" id="KW-0472">Membrane</keyword>
<dbReference type="Proteomes" id="UP001256827">
    <property type="component" value="Chromosome"/>
</dbReference>
<evidence type="ECO:0000313" key="2">
    <source>
        <dbReference type="EMBL" id="WNC16893.1"/>
    </source>
</evidence>
<keyword evidence="1" id="KW-1133">Transmembrane helix</keyword>
<dbReference type="RefSeq" id="WP_310771978.1">
    <property type="nucleotide sequence ID" value="NZ_CP134050.1"/>
</dbReference>
<protein>
    <submittedName>
        <fullName evidence="2">Uncharacterized protein</fullName>
    </submittedName>
</protein>
<reference evidence="2 3" key="1">
    <citation type="submission" date="2023-09" db="EMBL/GenBank/DDBJ databases">
        <title>Complete Genome and Methylome dissection of Bacillus brevis NEB573 original source of BbsI restriction endonuclease.</title>
        <authorList>
            <person name="Fomenkov A."/>
            <person name="Roberts R.D."/>
        </authorList>
    </citation>
    <scope>NUCLEOTIDE SEQUENCE [LARGE SCALE GENOMIC DNA]</scope>
    <source>
        <strain evidence="2 3">NEB573</strain>
    </source>
</reference>
<name>A0ABY9TAE9_BREBE</name>
<evidence type="ECO:0000256" key="1">
    <source>
        <dbReference type="SAM" id="Phobius"/>
    </source>
</evidence>